<dbReference type="InterPro" id="IPR007863">
    <property type="entry name" value="Peptidase_M16_C"/>
</dbReference>
<feature type="domain" description="Peptidase M16 C-terminal" evidence="4">
    <location>
        <begin position="169"/>
        <end position="343"/>
    </location>
</feature>
<reference evidence="5 6" key="1">
    <citation type="submission" date="2015-09" db="EMBL/GenBank/DDBJ databases">
        <title>Genome sequence of Oxobacter pfennigii DSM 3222.</title>
        <authorList>
            <person name="Poehlein A."/>
            <person name="Bengelsdorf F.R."/>
            <person name="Schiel-Bengelsdorf B."/>
            <person name="Duerre P."/>
            <person name="Daniel R."/>
        </authorList>
    </citation>
    <scope>NUCLEOTIDE SEQUENCE [LARGE SCALE GENOMIC DNA]</scope>
    <source>
        <strain evidence="5 6">DSM 3222</strain>
    </source>
</reference>
<dbReference type="Pfam" id="PF05193">
    <property type="entry name" value="Peptidase_M16_C"/>
    <property type="match status" value="1"/>
</dbReference>
<keyword evidence="6" id="KW-1185">Reference proteome</keyword>
<dbReference type="AlphaFoldDB" id="A0A0P8WYY9"/>
<dbReference type="Pfam" id="PF00675">
    <property type="entry name" value="Peptidase_M16"/>
    <property type="match status" value="1"/>
</dbReference>
<sequence length="411" mass="47097">MRKMKIDRTVLQNGLRVITIERDSEVFSMGVGIKAGSLYEGRQNNGISHLIEHMLFKGTAKRTVEQLNDDVEKLAGDLDIYTTYIDTVMTVSILKDRAQDCLELVSDMLQNATFPNKELTLEKKVIIEEIKMAKDDAEDVAYLGLYKAAFPDEWHKFNIAGTTNSVKSIKVKDLEEFYKAYYIPRNAVVCIVSSFTHQEIVSLMEKYFGMWQGEKAQLNLRQSPMVKNKNVKGYKKGLGQTHVIYGFDINGLTREEDAALSIINKKLGAGANSILFKELREKKGLAYSIYSDMDYMENIRLFYIYAGISGENLKSTLKIIDEVLEKFKNDDSLIDEKSLKLLKDIFITDVVIAEETPADMIDYLLDGELTYNDPMEYRNMLEKIERVTKEDIKRVVNKIFKDPIVYILNPK</sequence>
<dbReference type="PANTHER" id="PTHR11851">
    <property type="entry name" value="METALLOPROTEASE"/>
    <property type="match status" value="1"/>
</dbReference>
<evidence type="ECO:0000313" key="6">
    <source>
        <dbReference type="Proteomes" id="UP000050326"/>
    </source>
</evidence>
<dbReference type="EC" id="3.4.24.-" evidence="5"/>
<comment type="similarity">
    <text evidence="1 2">Belongs to the peptidase M16 family.</text>
</comment>
<comment type="caution">
    <text evidence="5">The sequence shown here is derived from an EMBL/GenBank/DDBJ whole genome shotgun (WGS) entry which is preliminary data.</text>
</comment>
<dbReference type="OrthoDB" id="9811314at2"/>
<dbReference type="Gene3D" id="3.30.830.10">
    <property type="entry name" value="Metalloenzyme, LuxS/M16 peptidase-like"/>
    <property type="match status" value="2"/>
</dbReference>
<dbReference type="PROSITE" id="PS00143">
    <property type="entry name" value="INSULINASE"/>
    <property type="match status" value="1"/>
</dbReference>
<dbReference type="RefSeq" id="WP_054876083.1">
    <property type="nucleotide sequence ID" value="NZ_LKET01000039.1"/>
</dbReference>
<protein>
    <submittedName>
        <fullName evidence="5">Putative zinc protease AlbF</fullName>
        <ecNumber evidence="5">3.4.24.-</ecNumber>
    </submittedName>
</protein>
<dbReference type="GO" id="GO:0046872">
    <property type="term" value="F:metal ion binding"/>
    <property type="evidence" value="ECO:0007669"/>
    <property type="project" value="InterPro"/>
</dbReference>
<organism evidence="5 6">
    <name type="scientific">Oxobacter pfennigii</name>
    <dbReference type="NCBI Taxonomy" id="36849"/>
    <lineage>
        <taxon>Bacteria</taxon>
        <taxon>Bacillati</taxon>
        <taxon>Bacillota</taxon>
        <taxon>Clostridia</taxon>
        <taxon>Eubacteriales</taxon>
        <taxon>Clostridiaceae</taxon>
        <taxon>Oxobacter</taxon>
    </lineage>
</organism>
<dbReference type="InterPro" id="IPR050361">
    <property type="entry name" value="MPP/UQCRC_Complex"/>
</dbReference>
<dbReference type="InterPro" id="IPR001431">
    <property type="entry name" value="Pept_M16_Zn_BS"/>
</dbReference>
<evidence type="ECO:0000256" key="1">
    <source>
        <dbReference type="ARBA" id="ARBA00007261"/>
    </source>
</evidence>
<dbReference type="SUPFAM" id="SSF63411">
    <property type="entry name" value="LuxS/MPP-like metallohydrolase"/>
    <property type="match status" value="2"/>
</dbReference>
<proteinExistence type="inferred from homology"/>
<gene>
    <name evidence="5" type="primary">albF_2</name>
    <name evidence="5" type="ORF">OXPF_30940</name>
</gene>
<dbReference type="Proteomes" id="UP000050326">
    <property type="component" value="Unassembled WGS sequence"/>
</dbReference>
<dbReference type="EMBL" id="LKET01000039">
    <property type="protein sequence ID" value="KPU43652.1"/>
    <property type="molecule type" value="Genomic_DNA"/>
</dbReference>
<keyword evidence="5" id="KW-0645">Protease</keyword>
<dbReference type="STRING" id="36849.OXPF_30940"/>
<feature type="domain" description="Peptidase M16 N-terminal" evidence="3">
    <location>
        <begin position="17"/>
        <end position="153"/>
    </location>
</feature>
<dbReference type="InterPro" id="IPR011765">
    <property type="entry name" value="Pept_M16_N"/>
</dbReference>
<evidence type="ECO:0000313" key="5">
    <source>
        <dbReference type="EMBL" id="KPU43652.1"/>
    </source>
</evidence>
<evidence type="ECO:0000256" key="2">
    <source>
        <dbReference type="RuleBase" id="RU004447"/>
    </source>
</evidence>
<name>A0A0P8WYY9_9CLOT</name>
<evidence type="ECO:0000259" key="4">
    <source>
        <dbReference type="Pfam" id="PF05193"/>
    </source>
</evidence>
<keyword evidence="5" id="KW-0378">Hydrolase</keyword>
<evidence type="ECO:0000259" key="3">
    <source>
        <dbReference type="Pfam" id="PF00675"/>
    </source>
</evidence>
<dbReference type="GO" id="GO:0006508">
    <property type="term" value="P:proteolysis"/>
    <property type="evidence" value="ECO:0007669"/>
    <property type="project" value="UniProtKB-KW"/>
</dbReference>
<dbReference type="PANTHER" id="PTHR11851:SF49">
    <property type="entry name" value="MITOCHONDRIAL-PROCESSING PEPTIDASE SUBUNIT ALPHA"/>
    <property type="match status" value="1"/>
</dbReference>
<dbReference type="InterPro" id="IPR011249">
    <property type="entry name" value="Metalloenz_LuxS/M16"/>
</dbReference>
<dbReference type="PATRIC" id="fig|36849.3.peg.3279"/>
<dbReference type="GO" id="GO:0004222">
    <property type="term" value="F:metalloendopeptidase activity"/>
    <property type="evidence" value="ECO:0007669"/>
    <property type="project" value="InterPro"/>
</dbReference>
<accession>A0A0P8WYY9</accession>